<dbReference type="STRING" id="1618356.UU93_C0003G0039"/>
<dbReference type="CDD" id="cd01276">
    <property type="entry name" value="PKCI_related"/>
    <property type="match status" value="1"/>
</dbReference>
<dbReference type="InterPro" id="IPR036265">
    <property type="entry name" value="HIT-like_sf"/>
</dbReference>
<feature type="active site" description="Tele-AMP-histidine intermediate" evidence="1">
    <location>
        <position position="99"/>
    </location>
</feature>
<evidence type="ECO:0000313" key="6">
    <source>
        <dbReference type="Proteomes" id="UP000034160"/>
    </source>
</evidence>
<dbReference type="Gene3D" id="3.30.428.10">
    <property type="entry name" value="HIT-like"/>
    <property type="match status" value="1"/>
</dbReference>
<dbReference type="PROSITE" id="PS51084">
    <property type="entry name" value="HIT_2"/>
    <property type="match status" value="1"/>
</dbReference>
<feature type="short sequence motif" description="Histidine triad motif" evidence="2 3">
    <location>
        <begin position="97"/>
        <end position="101"/>
    </location>
</feature>
<gene>
    <name evidence="5" type="ORF">UU93_C0003G0039</name>
</gene>
<proteinExistence type="predicted"/>
<dbReference type="EMBL" id="LCCN01000003">
    <property type="protein sequence ID" value="KKS33031.1"/>
    <property type="molecule type" value="Genomic_DNA"/>
</dbReference>
<dbReference type="InterPro" id="IPR011146">
    <property type="entry name" value="HIT-like"/>
</dbReference>
<name>A0A0G1AFY0_9BACT</name>
<evidence type="ECO:0000256" key="2">
    <source>
        <dbReference type="PIRSR" id="PIRSR601310-3"/>
    </source>
</evidence>
<sequence length="112" mass="12072">MDDCIFCKIVAGSVPRSLEYEDDWVVAFKDKNPSAPVHILIVPKKHLSKLADAGAEDKELLGNLQLAAVAVAKKFGIEDGFRLTTNNGAKVGQAVFHLHYHLTGGTKEGGDI</sequence>
<evidence type="ECO:0000256" key="1">
    <source>
        <dbReference type="PIRSR" id="PIRSR601310-1"/>
    </source>
</evidence>
<evidence type="ECO:0000256" key="3">
    <source>
        <dbReference type="PROSITE-ProRule" id="PRU00464"/>
    </source>
</evidence>
<reference evidence="5 6" key="1">
    <citation type="journal article" date="2015" name="Nature">
        <title>rRNA introns, odd ribosomes, and small enigmatic genomes across a large radiation of phyla.</title>
        <authorList>
            <person name="Brown C.T."/>
            <person name="Hug L.A."/>
            <person name="Thomas B.C."/>
            <person name="Sharon I."/>
            <person name="Castelle C.J."/>
            <person name="Singh A."/>
            <person name="Wilkins M.J."/>
            <person name="Williams K.H."/>
            <person name="Banfield J.F."/>
        </authorList>
    </citation>
    <scope>NUCLEOTIDE SEQUENCE [LARGE SCALE GENOMIC DNA]</scope>
</reference>
<dbReference type="GO" id="GO:0003824">
    <property type="term" value="F:catalytic activity"/>
    <property type="evidence" value="ECO:0007669"/>
    <property type="project" value="InterPro"/>
</dbReference>
<dbReference type="InterPro" id="IPR001310">
    <property type="entry name" value="Histidine_triad_HIT"/>
</dbReference>
<feature type="domain" description="HIT" evidence="4">
    <location>
        <begin position="5"/>
        <end position="112"/>
    </location>
</feature>
<dbReference type="PRINTS" id="PR00332">
    <property type="entry name" value="HISTRIAD"/>
</dbReference>
<dbReference type="SUPFAM" id="SSF54197">
    <property type="entry name" value="HIT-like"/>
    <property type="match status" value="1"/>
</dbReference>
<organism evidence="5 6">
    <name type="scientific">Candidatus Amesbacteria bacterium GW2011_GWA2_42_12</name>
    <dbReference type="NCBI Taxonomy" id="1618356"/>
    <lineage>
        <taxon>Bacteria</taxon>
        <taxon>Candidatus Amesiibacteriota</taxon>
    </lineage>
</organism>
<protein>
    <submittedName>
        <fullName evidence="5">Histidine triad (HIT) protein</fullName>
    </submittedName>
</protein>
<evidence type="ECO:0000313" key="5">
    <source>
        <dbReference type="EMBL" id="KKS33031.1"/>
    </source>
</evidence>
<accession>A0A0G1AFY0</accession>
<dbReference type="Proteomes" id="UP000034160">
    <property type="component" value="Unassembled WGS sequence"/>
</dbReference>
<dbReference type="Pfam" id="PF11969">
    <property type="entry name" value="DcpS_C"/>
    <property type="match status" value="1"/>
</dbReference>
<comment type="caution">
    <text evidence="5">The sequence shown here is derived from an EMBL/GenBank/DDBJ whole genome shotgun (WGS) entry which is preliminary data.</text>
</comment>
<dbReference type="AlphaFoldDB" id="A0A0G1AFY0"/>
<dbReference type="PANTHER" id="PTHR23089">
    <property type="entry name" value="HISTIDINE TRIAD HIT PROTEIN"/>
    <property type="match status" value="1"/>
</dbReference>
<evidence type="ECO:0000259" key="4">
    <source>
        <dbReference type="PROSITE" id="PS51084"/>
    </source>
</evidence>